<name>M0IGZ9_9EURY</name>
<keyword evidence="1" id="KW-0812">Transmembrane</keyword>
<keyword evidence="3" id="KW-1185">Reference proteome</keyword>
<feature type="transmembrane region" description="Helical" evidence="1">
    <location>
        <begin position="50"/>
        <end position="67"/>
    </location>
</feature>
<evidence type="ECO:0000256" key="1">
    <source>
        <dbReference type="SAM" id="Phobius"/>
    </source>
</evidence>
<comment type="caution">
    <text evidence="2">The sequence shown here is derived from an EMBL/GenBank/DDBJ whole genome shotgun (WGS) entry which is preliminary data.</text>
</comment>
<reference evidence="2 3" key="1">
    <citation type="journal article" date="2014" name="PLoS Genet.">
        <title>Phylogenetically driven sequencing of extremely halophilic archaea reveals strategies for static and dynamic osmo-response.</title>
        <authorList>
            <person name="Becker E.A."/>
            <person name="Seitzer P.M."/>
            <person name="Tritt A."/>
            <person name="Larsen D."/>
            <person name="Krusor M."/>
            <person name="Yao A.I."/>
            <person name="Wu D."/>
            <person name="Madern D."/>
            <person name="Eisen J.A."/>
            <person name="Darling A.E."/>
            <person name="Facciotti M.T."/>
        </authorList>
    </citation>
    <scope>NUCLEOTIDE SEQUENCE [LARGE SCALE GENOMIC DNA]</scope>
    <source>
        <strain evidence="2 3">ATCC BAA-1512</strain>
    </source>
</reference>
<dbReference type="AlphaFoldDB" id="M0IGZ9"/>
<accession>M0IGZ9</accession>
<gene>
    <name evidence="2" type="ORF">C440_05602</name>
</gene>
<dbReference type="EMBL" id="AOLN01000009">
    <property type="protein sequence ID" value="ELZ96040.1"/>
    <property type="molecule type" value="Genomic_DNA"/>
</dbReference>
<keyword evidence="1" id="KW-1133">Transmembrane helix</keyword>
<keyword evidence="1" id="KW-0472">Membrane</keyword>
<dbReference type="Proteomes" id="UP000011550">
    <property type="component" value="Unassembled WGS sequence"/>
</dbReference>
<evidence type="ECO:0000313" key="3">
    <source>
        <dbReference type="Proteomes" id="UP000011550"/>
    </source>
</evidence>
<protein>
    <submittedName>
        <fullName evidence="2">Uncharacterized protein</fullName>
    </submittedName>
</protein>
<sequence length="78" mass="9865">MEVHQTGEEYVIRRLEDDWQIASKRKRKVKIDGNEYRLVRERVPKNIFKMMYYFISIYPILNIYYFIRYDLRWKLIDP</sequence>
<evidence type="ECO:0000313" key="2">
    <source>
        <dbReference type="EMBL" id="ELZ96040.1"/>
    </source>
</evidence>
<organism evidence="2 3">
    <name type="scientific">Haloferax mucosum ATCC BAA-1512</name>
    <dbReference type="NCBI Taxonomy" id="662479"/>
    <lineage>
        <taxon>Archaea</taxon>
        <taxon>Methanobacteriati</taxon>
        <taxon>Methanobacteriota</taxon>
        <taxon>Stenosarchaea group</taxon>
        <taxon>Halobacteria</taxon>
        <taxon>Halobacteriales</taxon>
        <taxon>Haloferacaceae</taxon>
        <taxon>Haloferax</taxon>
    </lineage>
</organism>
<proteinExistence type="predicted"/>